<dbReference type="EC" id="1.14.20.7" evidence="4"/>
<name>A0ABW7LZA7_9PSED</name>
<evidence type="ECO:0000259" key="13">
    <source>
        <dbReference type="PROSITE" id="PS51471"/>
    </source>
</evidence>
<comment type="subunit">
    <text evidence="3">Monomer.</text>
</comment>
<dbReference type="InterPro" id="IPR026992">
    <property type="entry name" value="DIOX_N"/>
</dbReference>
<comment type="caution">
    <text evidence="14">The sequence shown here is derived from an EMBL/GenBank/DDBJ whole genome shotgun (WGS) entry which is preliminary data.</text>
</comment>
<evidence type="ECO:0000313" key="15">
    <source>
        <dbReference type="Proteomes" id="UP001609821"/>
    </source>
</evidence>
<evidence type="ECO:0000256" key="1">
    <source>
        <dbReference type="ARBA" id="ARBA00001954"/>
    </source>
</evidence>
<organism evidence="14 15">
    <name type="scientific">Pseudomonas kulmbachensis</name>
    <dbReference type="NCBI Taxonomy" id="3043408"/>
    <lineage>
        <taxon>Bacteria</taxon>
        <taxon>Pseudomonadati</taxon>
        <taxon>Pseudomonadota</taxon>
        <taxon>Gammaproteobacteria</taxon>
        <taxon>Pseudomonadales</taxon>
        <taxon>Pseudomonadaceae</taxon>
        <taxon>Pseudomonas</taxon>
    </lineage>
</organism>
<evidence type="ECO:0000256" key="8">
    <source>
        <dbReference type="ARBA" id="ARBA00031011"/>
    </source>
</evidence>
<keyword evidence="12" id="KW-0408">Iron</keyword>
<dbReference type="SUPFAM" id="SSF51197">
    <property type="entry name" value="Clavaminate synthase-like"/>
    <property type="match status" value="1"/>
</dbReference>
<evidence type="ECO:0000256" key="6">
    <source>
        <dbReference type="ARBA" id="ARBA00019045"/>
    </source>
</evidence>
<dbReference type="Proteomes" id="UP001609821">
    <property type="component" value="Unassembled WGS sequence"/>
</dbReference>
<dbReference type="Gene3D" id="2.60.120.330">
    <property type="entry name" value="B-lactam Antibiotic, Isopenicillin N Synthase, Chain"/>
    <property type="match status" value="1"/>
</dbReference>
<evidence type="ECO:0000313" key="14">
    <source>
        <dbReference type="EMBL" id="MFH6566938.1"/>
    </source>
</evidence>
<evidence type="ECO:0000256" key="11">
    <source>
        <dbReference type="ARBA" id="ARBA00049359"/>
    </source>
</evidence>
<evidence type="ECO:0000256" key="10">
    <source>
        <dbReference type="ARBA" id="ARBA00047725"/>
    </source>
</evidence>
<dbReference type="InterPro" id="IPR005123">
    <property type="entry name" value="Oxoglu/Fe-dep_dioxygenase_dom"/>
</dbReference>
<dbReference type="EC" id="1.13.12.19" evidence="5"/>
<keyword evidence="12" id="KW-0560">Oxidoreductase</keyword>
<dbReference type="Pfam" id="PF03171">
    <property type="entry name" value="2OG-FeII_Oxy"/>
    <property type="match status" value="1"/>
</dbReference>
<comment type="pathway">
    <text evidence="2">Alkene biosynthesis; ethylene biosynthesis via 2-oxoglutarate.</text>
</comment>
<gene>
    <name evidence="14" type="ORF">ACHMWK_13295</name>
</gene>
<dbReference type="Pfam" id="PF14226">
    <property type="entry name" value="DIOX_N"/>
    <property type="match status" value="1"/>
</dbReference>
<keyword evidence="7" id="KW-0266">Ethylene biosynthesis</keyword>
<evidence type="ECO:0000256" key="12">
    <source>
        <dbReference type="RuleBase" id="RU003682"/>
    </source>
</evidence>
<comment type="catalytic activity">
    <reaction evidence="11">
        <text>L-arginine + 2-oxoglutarate + O2 = guanidine + L-glutamate 5-semialdehyde + succinate + CO2</text>
        <dbReference type="Rhea" id="RHEA:31535"/>
        <dbReference type="ChEBI" id="CHEBI:15379"/>
        <dbReference type="ChEBI" id="CHEBI:16526"/>
        <dbReference type="ChEBI" id="CHEBI:16810"/>
        <dbReference type="ChEBI" id="CHEBI:30031"/>
        <dbReference type="ChEBI" id="CHEBI:30087"/>
        <dbReference type="ChEBI" id="CHEBI:32682"/>
        <dbReference type="ChEBI" id="CHEBI:58066"/>
        <dbReference type="EC" id="1.14.20.7"/>
    </reaction>
</comment>
<evidence type="ECO:0000256" key="4">
    <source>
        <dbReference type="ARBA" id="ARBA00012293"/>
    </source>
</evidence>
<evidence type="ECO:0000256" key="9">
    <source>
        <dbReference type="ARBA" id="ARBA00031282"/>
    </source>
</evidence>
<comment type="similarity">
    <text evidence="12">Belongs to the iron/ascorbate-dependent oxidoreductase family.</text>
</comment>
<keyword evidence="12" id="KW-0479">Metal-binding</keyword>
<reference evidence="14 15" key="1">
    <citation type="submission" date="2024-10" db="EMBL/GenBank/DDBJ databases">
        <title>Aeromonas and Pseudomonas from the Cagarras Archipelago, Rio de Janeiro, Brazil.</title>
        <authorList>
            <person name="Canellas A.L.B."/>
            <person name="Laport M.S."/>
        </authorList>
    </citation>
    <scope>NUCLEOTIDE SEQUENCE [LARGE SCALE GENOMIC DNA]</scope>
    <source>
        <strain evidence="14 15">CPF-4</strain>
    </source>
</reference>
<dbReference type="PANTHER" id="PTHR47990">
    <property type="entry name" value="2-OXOGLUTARATE (2OG) AND FE(II)-DEPENDENT OXYGENASE SUPERFAMILY PROTEIN-RELATED"/>
    <property type="match status" value="1"/>
</dbReference>
<dbReference type="PROSITE" id="PS51471">
    <property type="entry name" value="FE2OG_OXY"/>
    <property type="match status" value="1"/>
</dbReference>
<proteinExistence type="inferred from homology"/>
<evidence type="ECO:0000256" key="7">
    <source>
        <dbReference type="ARBA" id="ARBA00022666"/>
    </source>
</evidence>
<feature type="domain" description="Fe2OG dioxygenase" evidence="13">
    <location>
        <begin position="167"/>
        <end position="287"/>
    </location>
</feature>
<protein>
    <recommendedName>
        <fullName evidence="6">2-oxoglutarate-dependent ethylene/succinate-forming enzyme</fullName>
        <ecNumber evidence="5">1.13.12.19</ecNumber>
        <ecNumber evidence="4">1.14.20.7</ecNumber>
    </recommendedName>
    <alternativeName>
        <fullName evidence="8">2-oxoglutarate dioxygenase (ethylene-forming)</fullName>
    </alternativeName>
    <alternativeName>
        <fullName evidence="9">2-oxoglutarate/L-arginine monooxygenase/decarboxylase (succinate-forming)</fullName>
    </alternativeName>
</protein>
<sequence length="353" mass="39942">MTALQTFVLPECITGSSADKALGHALIKAWQTDGIFQITSTPDQELALQSALQASKRFFKMPHAVKASCLSDLSYSGYVFSGEEVTAGERDNPEIFTVCKDLPHTSEQVQQGWPCHGPAPWPDADYKSSMQNYMDELGLVGEKLLELVALGLELPDKNTLISLTKNGWHHMRVLRFPAESSSTSRGIGAHTDYGLLVIASQDDVGGLYIRPPVPGEKRNRNWLQSESSAGQFEHQEPWTFVKPVPRVFTVFPGDILQFLTDGLLLSTPHKVKLNTRERFAFAYFHEPHFEAVARPVLGSERDTSIHYGEHFTNMFMRCYPERTTTKRIHRENRLAHIERLKDEVFRPQQQYPN</sequence>
<evidence type="ECO:0000256" key="3">
    <source>
        <dbReference type="ARBA" id="ARBA00011245"/>
    </source>
</evidence>
<comment type="cofactor">
    <cofactor evidence="1">
        <name>Fe(2+)</name>
        <dbReference type="ChEBI" id="CHEBI:29033"/>
    </cofactor>
</comment>
<evidence type="ECO:0000256" key="2">
    <source>
        <dbReference type="ARBA" id="ARBA00004767"/>
    </source>
</evidence>
<dbReference type="RefSeq" id="WP_321836666.1">
    <property type="nucleotide sequence ID" value="NZ_CAVMKE010000001.1"/>
</dbReference>
<dbReference type="InterPro" id="IPR044861">
    <property type="entry name" value="IPNS-like_FE2OG_OXY"/>
</dbReference>
<dbReference type="EMBL" id="JBINXB010000017">
    <property type="protein sequence ID" value="MFH6566938.1"/>
    <property type="molecule type" value="Genomic_DNA"/>
</dbReference>
<evidence type="ECO:0000256" key="5">
    <source>
        <dbReference type="ARBA" id="ARBA00012531"/>
    </source>
</evidence>
<dbReference type="InterPro" id="IPR027443">
    <property type="entry name" value="IPNS-like_sf"/>
</dbReference>
<comment type="catalytic activity">
    <reaction evidence="10">
        <text>2-oxoglutarate + O2 + 2 H(+) = ethene + 3 CO2 + H2O</text>
        <dbReference type="Rhea" id="RHEA:31523"/>
        <dbReference type="ChEBI" id="CHEBI:15377"/>
        <dbReference type="ChEBI" id="CHEBI:15378"/>
        <dbReference type="ChEBI" id="CHEBI:15379"/>
        <dbReference type="ChEBI" id="CHEBI:16526"/>
        <dbReference type="ChEBI" id="CHEBI:16810"/>
        <dbReference type="ChEBI" id="CHEBI:18153"/>
        <dbReference type="EC" id="1.13.12.19"/>
    </reaction>
</comment>
<accession>A0ABW7LZA7</accession>
<dbReference type="InterPro" id="IPR050231">
    <property type="entry name" value="Iron_ascorbate_oxido_reductase"/>
</dbReference>
<keyword evidence="15" id="KW-1185">Reference proteome</keyword>